<feature type="signal peptide" evidence="1">
    <location>
        <begin position="1"/>
        <end position="22"/>
    </location>
</feature>
<dbReference type="InterPro" id="IPR028096">
    <property type="entry name" value="EfeO_Cupredoxin"/>
</dbReference>
<dbReference type="EMBL" id="PYMM01000001">
    <property type="protein sequence ID" value="PSU18791.1"/>
    <property type="molecule type" value="Genomic_DNA"/>
</dbReference>
<dbReference type="Pfam" id="PF13473">
    <property type="entry name" value="Cupredoxin_1"/>
    <property type="match status" value="1"/>
</dbReference>
<sequence length="113" mass="12430">MKKFLLNAVLVISSITTLNASAADKHTIKLQMNNGTFTPLSFTVPTGKIIRVEVKNIGNQPAEFESTQLRKEKVLAPGARSVVVIAPLRSGTYTFFDDFHLDQPKGMIIAIEQ</sequence>
<name>A0ABD6X8M6_PHODM</name>
<evidence type="ECO:0000259" key="2">
    <source>
        <dbReference type="Pfam" id="PF13473"/>
    </source>
</evidence>
<dbReference type="Proteomes" id="UP000241404">
    <property type="component" value="Unassembled WGS sequence"/>
</dbReference>
<dbReference type="RefSeq" id="WP_107200343.1">
    <property type="nucleotide sequence ID" value="NZ_CP074085.1"/>
</dbReference>
<gene>
    <name evidence="3" type="ORF">CTM90_02080</name>
</gene>
<protein>
    <recommendedName>
        <fullName evidence="2">EfeO-type cupredoxin-like domain-containing protein</fullName>
    </recommendedName>
</protein>
<feature type="chain" id="PRO_5044813016" description="EfeO-type cupredoxin-like domain-containing protein" evidence="1">
    <location>
        <begin position="23"/>
        <end position="113"/>
    </location>
</feature>
<evidence type="ECO:0000313" key="4">
    <source>
        <dbReference type="Proteomes" id="UP000241404"/>
    </source>
</evidence>
<organism evidence="3 4">
    <name type="scientific">Photobacterium damselae</name>
    <dbReference type="NCBI Taxonomy" id="38293"/>
    <lineage>
        <taxon>Bacteria</taxon>
        <taxon>Pseudomonadati</taxon>
        <taxon>Pseudomonadota</taxon>
        <taxon>Gammaproteobacteria</taxon>
        <taxon>Vibrionales</taxon>
        <taxon>Vibrionaceae</taxon>
        <taxon>Photobacterium</taxon>
    </lineage>
</organism>
<evidence type="ECO:0000256" key="1">
    <source>
        <dbReference type="SAM" id="SignalP"/>
    </source>
</evidence>
<dbReference type="Gene3D" id="2.60.40.420">
    <property type="entry name" value="Cupredoxins - blue copper proteins"/>
    <property type="match status" value="1"/>
</dbReference>
<keyword evidence="1" id="KW-0732">Signal</keyword>
<evidence type="ECO:0000313" key="3">
    <source>
        <dbReference type="EMBL" id="PSU18791.1"/>
    </source>
</evidence>
<reference evidence="3 4" key="1">
    <citation type="submission" date="2018-03" db="EMBL/GenBank/DDBJ databases">
        <title>Whole genome sequencing of Histamine producing bacteria.</title>
        <authorList>
            <person name="Butler K."/>
        </authorList>
    </citation>
    <scope>NUCLEOTIDE SEQUENCE [LARGE SCALE GENOMIC DNA]</scope>
    <source>
        <strain evidence="3 4">BT-6</strain>
    </source>
</reference>
<dbReference type="InterPro" id="IPR008972">
    <property type="entry name" value="Cupredoxin"/>
</dbReference>
<dbReference type="GeneID" id="93399988"/>
<proteinExistence type="predicted"/>
<dbReference type="AlphaFoldDB" id="A0ABD6X8M6"/>
<dbReference type="SUPFAM" id="SSF49503">
    <property type="entry name" value="Cupredoxins"/>
    <property type="match status" value="1"/>
</dbReference>
<comment type="caution">
    <text evidence="3">The sequence shown here is derived from an EMBL/GenBank/DDBJ whole genome shotgun (WGS) entry which is preliminary data.</text>
</comment>
<accession>A0ABD6X8M6</accession>
<feature type="domain" description="EfeO-type cupredoxin-like" evidence="2">
    <location>
        <begin position="10"/>
        <end position="110"/>
    </location>
</feature>